<evidence type="ECO:0000313" key="4">
    <source>
        <dbReference type="Proteomes" id="UP000031532"/>
    </source>
</evidence>
<dbReference type="PANTHER" id="PTHR38663:SF1">
    <property type="entry name" value="L-ORNITHINE N(5)-MONOOXYGENASE"/>
    <property type="match status" value="1"/>
</dbReference>
<keyword evidence="4" id="KW-1185">Reference proteome</keyword>
<dbReference type="OrthoDB" id="370110at2"/>
<comment type="caution">
    <text evidence="3">The sequence shown here is derived from an EMBL/GenBank/DDBJ whole genome shotgun (WGS) entry which is preliminary data.</text>
</comment>
<dbReference type="AlphaFoldDB" id="A0A9X5E720"/>
<proteinExistence type="predicted"/>
<dbReference type="RefSeq" id="WP_039716007.1">
    <property type="nucleotide sequence ID" value="NZ_JTJC03000005.1"/>
</dbReference>
<dbReference type="PANTHER" id="PTHR38663">
    <property type="match status" value="1"/>
</dbReference>
<keyword evidence="1" id="KW-1133">Transmembrane helix</keyword>
<name>A0A9X5E720_9CYAN</name>
<evidence type="ECO:0000259" key="2">
    <source>
        <dbReference type="Pfam" id="PF13454"/>
    </source>
</evidence>
<keyword evidence="1" id="KW-0812">Transmembrane</keyword>
<feature type="transmembrane region" description="Helical" evidence="1">
    <location>
        <begin position="6"/>
        <end position="27"/>
    </location>
</feature>
<dbReference type="Proteomes" id="UP000031532">
    <property type="component" value="Unassembled WGS sequence"/>
</dbReference>
<evidence type="ECO:0000256" key="1">
    <source>
        <dbReference type="SAM" id="Phobius"/>
    </source>
</evidence>
<keyword evidence="1" id="KW-0472">Membrane</keyword>
<organism evidence="3 4">
    <name type="scientific">Scytonema millei VB511283</name>
    <dbReference type="NCBI Taxonomy" id="1245923"/>
    <lineage>
        <taxon>Bacteria</taxon>
        <taxon>Bacillati</taxon>
        <taxon>Cyanobacteriota</taxon>
        <taxon>Cyanophyceae</taxon>
        <taxon>Nostocales</taxon>
        <taxon>Scytonemataceae</taxon>
        <taxon>Scytonema</taxon>
    </lineage>
</organism>
<dbReference type="SUPFAM" id="SSF51905">
    <property type="entry name" value="FAD/NAD(P)-binding domain"/>
    <property type="match status" value="1"/>
</dbReference>
<accession>A0A9X5E720</accession>
<protein>
    <submittedName>
        <fullName evidence="3">Lysine N(6)-hydroxylase/L-ornithine N(5)-oxygenase family protein</fullName>
    </submittedName>
</protein>
<feature type="domain" description="FAD-dependent urate hydroxylase HpyO/Asp monooxygenase CreE-like FAD/NAD(P)-binding" evidence="2">
    <location>
        <begin position="11"/>
        <end position="155"/>
    </location>
</feature>
<dbReference type="EMBL" id="JTJC03000005">
    <property type="protein sequence ID" value="NHC36560.1"/>
    <property type="molecule type" value="Genomic_DNA"/>
</dbReference>
<dbReference type="Pfam" id="PF13454">
    <property type="entry name" value="NAD_binding_9"/>
    <property type="match status" value="1"/>
</dbReference>
<dbReference type="InterPro" id="IPR038732">
    <property type="entry name" value="HpyO/CreE_NAD-binding"/>
</dbReference>
<gene>
    <name evidence="3" type="ORF">QH73_0018255</name>
</gene>
<evidence type="ECO:0000313" key="3">
    <source>
        <dbReference type="EMBL" id="NHC36560.1"/>
    </source>
</evidence>
<reference evidence="3 4" key="1">
    <citation type="journal article" date="2015" name="Genome Announc.">
        <title>Draft Genome Sequence of the Terrestrial Cyanobacterium Scytonema millei VB511283, Isolated from Eastern India.</title>
        <authorList>
            <person name="Sen D."/>
            <person name="Chandrababunaidu M.M."/>
            <person name="Singh D."/>
            <person name="Sanghi N."/>
            <person name="Ghorai A."/>
            <person name="Mishra G.P."/>
            <person name="Madduluri M."/>
            <person name="Adhikary S.P."/>
            <person name="Tripathy S."/>
        </authorList>
    </citation>
    <scope>NUCLEOTIDE SEQUENCE [LARGE SCALE GENOMIC DNA]</scope>
    <source>
        <strain evidence="3 4">VB511283</strain>
    </source>
</reference>
<dbReference type="Gene3D" id="3.50.50.60">
    <property type="entry name" value="FAD/NAD(P)-binding domain"/>
    <property type="match status" value="1"/>
</dbReference>
<sequence length="395" mass="44822">MSVEASNTDIAIIGAGPHALTFVAYLLQKRNKLRQRFAVFDPSGMWLQQWQQQFAAFEIPHLRSPAVHHPDPNPYALRKFAESRPQELFAPYDLPGTQLFQDFCADLIRRLELPPVCHAKVLRIEPLQHRLRPRFRLWLANDRAVVARRVVFAKGSSQIHIPEWVSQIQSPYPPERLCHSQQVDLRKLHLAGERILIVGGGLTSGHLAVGAIARGARVVLMARRNLQEKLFDAEPGWLGPKYLKDFWAEPDWEKRWYLIQQARNGGSLTPAMMLQLRRLMRCDRLQIQEQCQVVKAVWQGNSWLVHCHNGEENECDRIWVATGTKLDVTAEPLLTDILDVFPLPVARGLPVLDPCLRWSGCELYMMGGLAALQVGPTARNLSGARMASERIVSAL</sequence>
<dbReference type="InterPro" id="IPR036188">
    <property type="entry name" value="FAD/NAD-bd_sf"/>
</dbReference>